<sequence length="140" mass="16180">MIFAEVASRVGLLGKVNLPREPSERARSTKRERGGGREREKEKSNALARVMGKRGREKEKEREKLDYQHRLEKSYKITTLHFSFRVTPTPGRVQRSTSTVTRDAAYLRETFAIASVRRNLRHPVLRNALAAKFYHEEIAS</sequence>
<evidence type="ECO:0000256" key="1">
    <source>
        <dbReference type="SAM" id="MobiDB-lite"/>
    </source>
</evidence>
<dbReference type="AlphaFoldDB" id="A0A026WW78"/>
<accession>A0A026WW78</accession>
<feature type="region of interest" description="Disordered" evidence="1">
    <location>
        <begin position="14"/>
        <end position="65"/>
    </location>
</feature>
<proteinExistence type="predicted"/>
<dbReference type="Proteomes" id="UP000053097">
    <property type="component" value="Unassembled WGS sequence"/>
</dbReference>
<name>A0A026WW78_OOCBI</name>
<organism evidence="2 3">
    <name type="scientific">Ooceraea biroi</name>
    <name type="common">Clonal raider ant</name>
    <name type="synonym">Cerapachys biroi</name>
    <dbReference type="NCBI Taxonomy" id="2015173"/>
    <lineage>
        <taxon>Eukaryota</taxon>
        <taxon>Metazoa</taxon>
        <taxon>Ecdysozoa</taxon>
        <taxon>Arthropoda</taxon>
        <taxon>Hexapoda</taxon>
        <taxon>Insecta</taxon>
        <taxon>Pterygota</taxon>
        <taxon>Neoptera</taxon>
        <taxon>Endopterygota</taxon>
        <taxon>Hymenoptera</taxon>
        <taxon>Apocrita</taxon>
        <taxon>Aculeata</taxon>
        <taxon>Formicoidea</taxon>
        <taxon>Formicidae</taxon>
        <taxon>Dorylinae</taxon>
        <taxon>Ooceraea</taxon>
    </lineage>
</organism>
<keyword evidence="3" id="KW-1185">Reference proteome</keyword>
<protein>
    <submittedName>
        <fullName evidence="2">Uncharacterized protein</fullName>
    </submittedName>
</protein>
<feature type="compositionally biased region" description="Basic and acidic residues" evidence="1">
    <location>
        <begin position="54"/>
        <end position="65"/>
    </location>
</feature>
<reference evidence="2 3" key="1">
    <citation type="journal article" date="2014" name="Curr. Biol.">
        <title>The genome of the clonal raider ant Cerapachys biroi.</title>
        <authorList>
            <person name="Oxley P.R."/>
            <person name="Ji L."/>
            <person name="Fetter-Pruneda I."/>
            <person name="McKenzie S.K."/>
            <person name="Li C."/>
            <person name="Hu H."/>
            <person name="Zhang G."/>
            <person name="Kronauer D.J."/>
        </authorList>
    </citation>
    <scope>NUCLEOTIDE SEQUENCE [LARGE SCALE GENOMIC DNA]</scope>
</reference>
<evidence type="ECO:0000313" key="3">
    <source>
        <dbReference type="Proteomes" id="UP000053097"/>
    </source>
</evidence>
<feature type="compositionally biased region" description="Basic and acidic residues" evidence="1">
    <location>
        <begin position="21"/>
        <end position="44"/>
    </location>
</feature>
<dbReference type="EMBL" id="KK107087">
    <property type="protein sequence ID" value="EZA59976.1"/>
    <property type="molecule type" value="Genomic_DNA"/>
</dbReference>
<evidence type="ECO:0000313" key="2">
    <source>
        <dbReference type="EMBL" id="EZA59976.1"/>
    </source>
</evidence>
<gene>
    <name evidence="2" type="ORF">X777_16179</name>
</gene>